<evidence type="ECO:0000256" key="2">
    <source>
        <dbReference type="ARBA" id="ARBA00022679"/>
    </source>
</evidence>
<organism evidence="8 9">
    <name type="scientific">Takifugu flavidus</name>
    <name type="common">sansaifugu</name>
    <dbReference type="NCBI Taxonomy" id="433684"/>
    <lineage>
        <taxon>Eukaryota</taxon>
        <taxon>Metazoa</taxon>
        <taxon>Chordata</taxon>
        <taxon>Craniata</taxon>
        <taxon>Vertebrata</taxon>
        <taxon>Euteleostomi</taxon>
        <taxon>Actinopterygii</taxon>
        <taxon>Neopterygii</taxon>
        <taxon>Teleostei</taxon>
        <taxon>Neoteleostei</taxon>
        <taxon>Acanthomorphata</taxon>
        <taxon>Eupercaria</taxon>
        <taxon>Tetraodontiformes</taxon>
        <taxon>Tetradontoidea</taxon>
        <taxon>Tetraodontidae</taxon>
        <taxon>Takifugu</taxon>
    </lineage>
</organism>
<dbReference type="SMART" id="SM00220">
    <property type="entry name" value="S_TKc"/>
    <property type="match status" value="1"/>
</dbReference>
<dbReference type="GO" id="GO:0005634">
    <property type="term" value="C:nucleus"/>
    <property type="evidence" value="ECO:0007669"/>
    <property type="project" value="TreeGrafter"/>
</dbReference>
<evidence type="ECO:0000313" key="9">
    <source>
        <dbReference type="Proteomes" id="UP000324091"/>
    </source>
</evidence>
<dbReference type="Pfam" id="PF00069">
    <property type="entry name" value="Pkinase"/>
    <property type="match status" value="1"/>
</dbReference>
<keyword evidence="2" id="KW-0808">Transferase</keyword>
<gene>
    <name evidence="8" type="ORF">D4764_02G0006490</name>
</gene>
<dbReference type="SUPFAM" id="SSF56112">
    <property type="entry name" value="Protein kinase-like (PK-like)"/>
    <property type="match status" value="1"/>
</dbReference>
<evidence type="ECO:0000259" key="7">
    <source>
        <dbReference type="PROSITE" id="PS50011"/>
    </source>
</evidence>
<evidence type="ECO:0000256" key="3">
    <source>
        <dbReference type="ARBA" id="ARBA00022741"/>
    </source>
</evidence>
<feature type="domain" description="Protein kinase" evidence="7">
    <location>
        <begin position="13"/>
        <end position="301"/>
    </location>
</feature>
<reference evidence="8 9" key="1">
    <citation type="submission" date="2019-04" db="EMBL/GenBank/DDBJ databases">
        <title>Chromosome genome assembly for Takifugu flavidus.</title>
        <authorList>
            <person name="Xiao S."/>
        </authorList>
    </citation>
    <scope>NUCLEOTIDE SEQUENCE [LARGE SCALE GENOMIC DNA]</scope>
    <source>
        <strain evidence="8">HTHZ2018</strain>
        <tissue evidence="8">Muscle</tissue>
    </source>
</reference>
<dbReference type="PANTHER" id="PTHR24342">
    <property type="entry name" value="SERINE/THREONINE-PROTEIN KINASE 17"/>
    <property type="match status" value="1"/>
</dbReference>
<dbReference type="PANTHER" id="PTHR24342:SF15">
    <property type="entry name" value="DEATH-ASSOCIATED PROTEIN KINASE 2"/>
    <property type="match status" value="1"/>
</dbReference>
<protein>
    <submittedName>
        <fullName evidence="8">Death-associated protein kinase 3</fullName>
    </submittedName>
</protein>
<dbReference type="PROSITE" id="PS00107">
    <property type="entry name" value="PROTEIN_KINASE_ATP"/>
    <property type="match status" value="1"/>
</dbReference>
<dbReference type="InterPro" id="IPR017441">
    <property type="entry name" value="Protein_kinase_ATP_BS"/>
</dbReference>
<name>A0A5C6NLP8_9TELE</name>
<dbReference type="GO" id="GO:0004674">
    <property type="term" value="F:protein serine/threonine kinase activity"/>
    <property type="evidence" value="ECO:0007669"/>
    <property type="project" value="UniProtKB-KW"/>
</dbReference>
<dbReference type="FunFam" id="3.30.200.20:FF:000110">
    <property type="entry name" value="Death-associated kinase 3, isoform CRA_a"/>
    <property type="match status" value="1"/>
</dbReference>
<sequence length="638" mass="72180">MDLFKQQKVEDFYDIGEELGSGQFAIVKRCREKSTGGQFAAKFIKKRQSTASSRGVRREEIEREVDILRQIRHPNIVTLHDAFENRTDVVLILELVSGGELFDFLAQKESLSEEEATQFIKQILEGVNYLHARKIAHFDLKPENIMMLDKNVPLPRIKLIDFGLAHEIEAGVEFKNIFGTPEFVAPEIVNYEPLGLEADMWSIGVITYILQGFTEMFPVPAAVHVSAVLTSVFGSRLSGASPFLGETKRDTLKNISTINYEFDEEFFCHTSQLAKKFISQLLEKDKRKRLTIQDALNHPWIKVKTLLDSTSIRPAGLWASNEHKEENRVVDVKKRERRQLKTKRLKEYTIKSHSSMPPNNTYVNFERFAQVVEDIEQMEGSFVSLAAAHDSLQEDVDAMASVYNEKEAWYKEESEGVRHELSQIRYEFRKVEALKRSLQDDVQAFSSGLAAIASRYQERQKHLELLQAELSRELKWVQEVMSSCPVDGGGGGYGCAFSTALNNDVNEALTELLNRSRGGDLLPGINLEFDIETNKRPIIHCPLCPSTAAADALSALRLFVSVGVFISLEEPLRWRGVNTHAGRPCVRRSRRQAQRQTGPIATALDWGSRVRTDRSVKVLGLNNSPVPVPQQPGEEEAF</sequence>
<evidence type="ECO:0000313" key="8">
    <source>
        <dbReference type="EMBL" id="TWW67608.1"/>
    </source>
</evidence>
<dbReference type="Gene3D" id="1.10.510.10">
    <property type="entry name" value="Transferase(Phosphotransferase) domain 1"/>
    <property type="match status" value="1"/>
</dbReference>
<keyword evidence="9" id="KW-1185">Reference proteome</keyword>
<keyword evidence="5 6" id="KW-0067">ATP-binding</keyword>
<dbReference type="GO" id="GO:0005737">
    <property type="term" value="C:cytoplasm"/>
    <property type="evidence" value="ECO:0007669"/>
    <property type="project" value="TreeGrafter"/>
</dbReference>
<evidence type="ECO:0000256" key="6">
    <source>
        <dbReference type="PROSITE-ProRule" id="PRU10141"/>
    </source>
</evidence>
<dbReference type="AlphaFoldDB" id="A0A5C6NLP8"/>
<dbReference type="GO" id="GO:0005524">
    <property type="term" value="F:ATP binding"/>
    <property type="evidence" value="ECO:0007669"/>
    <property type="project" value="UniProtKB-UniRule"/>
</dbReference>
<accession>A0A5C6NLP8</accession>
<evidence type="ECO:0000256" key="1">
    <source>
        <dbReference type="ARBA" id="ARBA00022527"/>
    </source>
</evidence>
<dbReference type="PROSITE" id="PS50011">
    <property type="entry name" value="PROTEIN_KINASE_DOM"/>
    <property type="match status" value="1"/>
</dbReference>
<keyword evidence="4 8" id="KW-0418">Kinase</keyword>
<dbReference type="Gene3D" id="3.30.200.20">
    <property type="entry name" value="Phosphorylase Kinase, domain 1"/>
    <property type="match status" value="1"/>
</dbReference>
<dbReference type="PROSITE" id="PS00108">
    <property type="entry name" value="PROTEIN_KINASE_ST"/>
    <property type="match status" value="1"/>
</dbReference>
<dbReference type="GO" id="GO:0035556">
    <property type="term" value="P:intracellular signal transduction"/>
    <property type="evidence" value="ECO:0007669"/>
    <property type="project" value="TreeGrafter"/>
</dbReference>
<feature type="binding site" evidence="6">
    <location>
        <position position="46"/>
    </location>
    <ligand>
        <name>ATP</name>
        <dbReference type="ChEBI" id="CHEBI:30616"/>
    </ligand>
</feature>
<dbReference type="Proteomes" id="UP000324091">
    <property type="component" value="Chromosome 2"/>
</dbReference>
<evidence type="ECO:0000256" key="4">
    <source>
        <dbReference type="ARBA" id="ARBA00022777"/>
    </source>
</evidence>
<dbReference type="FunFam" id="1.10.510.10:FF:000571">
    <property type="entry name" value="Maternal embryonic leucine zipper kinase"/>
    <property type="match status" value="1"/>
</dbReference>
<dbReference type="GO" id="GO:0043065">
    <property type="term" value="P:positive regulation of apoptotic process"/>
    <property type="evidence" value="ECO:0007669"/>
    <property type="project" value="TreeGrafter"/>
</dbReference>
<dbReference type="InterPro" id="IPR011009">
    <property type="entry name" value="Kinase-like_dom_sf"/>
</dbReference>
<dbReference type="InterPro" id="IPR000719">
    <property type="entry name" value="Prot_kinase_dom"/>
</dbReference>
<dbReference type="InterPro" id="IPR008271">
    <property type="entry name" value="Ser/Thr_kinase_AS"/>
</dbReference>
<evidence type="ECO:0000256" key="5">
    <source>
        <dbReference type="ARBA" id="ARBA00022840"/>
    </source>
</evidence>
<keyword evidence="3 6" id="KW-0547">Nucleotide-binding</keyword>
<keyword evidence="1" id="KW-0723">Serine/threonine-protein kinase</keyword>
<proteinExistence type="predicted"/>
<dbReference type="EMBL" id="RHFK02000012">
    <property type="protein sequence ID" value="TWW67608.1"/>
    <property type="molecule type" value="Genomic_DNA"/>
</dbReference>
<comment type="caution">
    <text evidence="8">The sequence shown here is derived from an EMBL/GenBank/DDBJ whole genome shotgun (WGS) entry which is preliminary data.</text>
</comment>